<evidence type="ECO:0000256" key="1">
    <source>
        <dbReference type="ARBA" id="ARBA00009080"/>
    </source>
</evidence>
<dbReference type="EMBL" id="VDFR01000002">
    <property type="protein sequence ID" value="TNC52570.1"/>
    <property type="molecule type" value="Genomic_DNA"/>
</dbReference>
<dbReference type="GO" id="GO:0016491">
    <property type="term" value="F:oxidoreductase activity"/>
    <property type="evidence" value="ECO:0007669"/>
    <property type="project" value="UniProtKB-KW"/>
</dbReference>
<protein>
    <submittedName>
        <fullName evidence="6">NAD(P)-dependent oxidoreductase</fullName>
    </submittedName>
</protein>
<keyword evidence="2" id="KW-0560">Oxidoreductase</keyword>
<dbReference type="Gene3D" id="1.10.1040.10">
    <property type="entry name" value="N-(1-d-carboxylethyl)-l-norvaline Dehydrogenase, domain 2"/>
    <property type="match status" value="1"/>
</dbReference>
<dbReference type="Proteomes" id="UP000306740">
    <property type="component" value="Unassembled WGS sequence"/>
</dbReference>
<accession>A0A5C4N1Z7</accession>
<name>A0A5C4N1Z7_9ACTN</name>
<dbReference type="InterPro" id="IPR013328">
    <property type="entry name" value="6PGD_dom2"/>
</dbReference>
<organism evidence="6 7">
    <name type="scientific">Mumia zhuanghuii</name>
    <dbReference type="NCBI Taxonomy" id="2585211"/>
    <lineage>
        <taxon>Bacteria</taxon>
        <taxon>Bacillati</taxon>
        <taxon>Actinomycetota</taxon>
        <taxon>Actinomycetes</taxon>
        <taxon>Propionibacteriales</taxon>
        <taxon>Nocardioidaceae</taxon>
        <taxon>Mumia</taxon>
    </lineage>
</organism>
<dbReference type="Gene3D" id="3.40.50.720">
    <property type="entry name" value="NAD(P)-binding Rossmann-like Domain"/>
    <property type="match status" value="1"/>
</dbReference>
<reference evidence="6 7" key="1">
    <citation type="submission" date="2019-05" db="EMBL/GenBank/DDBJ databases">
        <title>Mumia sp. nov., isolated from the intestinal contents of plateau pika (Ochotona curzoniae) in the Qinghai-Tibet plateau of China.</title>
        <authorList>
            <person name="Tian Z."/>
        </authorList>
    </citation>
    <scope>NUCLEOTIDE SEQUENCE [LARGE SCALE GENOMIC DNA]</scope>
    <source>
        <strain evidence="7">527</strain>
        <strain evidence="6">Z527</strain>
    </source>
</reference>
<evidence type="ECO:0000313" key="7">
    <source>
        <dbReference type="Proteomes" id="UP000306740"/>
    </source>
</evidence>
<dbReference type="EMBL" id="VDFR01000001">
    <property type="protein sequence ID" value="TNC52696.1"/>
    <property type="molecule type" value="Genomic_DNA"/>
</dbReference>
<evidence type="ECO:0000259" key="4">
    <source>
        <dbReference type="Pfam" id="PF21761"/>
    </source>
</evidence>
<proteinExistence type="inferred from homology"/>
<evidence type="ECO:0000256" key="2">
    <source>
        <dbReference type="ARBA" id="ARBA00023002"/>
    </source>
</evidence>
<dbReference type="InterPro" id="IPR051265">
    <property type="entry name" value="HIBADH-related_NP60_sf"/>
</dbReference>
<sequence length="297" mass="30355">MSTTHDSAHDKVTLIGLGPMGQAMVRIFLAAGHDVTVWNRTPSRADDLVAAGALRAETPKDALAASKLVVLSLTDYAAMDAILGDASAALAGRTLVNLSSDTPDVTREAARWADAHGATLLVGGVMAPPGMLGGEGAYVYYSGPAEAFTTYEKVLTLLGEPRYVGEDPGAAQLLYQAHLDVFLTALSGIAHAVALVGTAGVSAAEFLPDALGTLATTDAMTGLSETGAAAFDDGVHPGDLSTATMMGATAAHILGASESAGIDTALPRAVLSHYERAIAAGHGKDNWTSIFEVIKAR</sequence>
<comment type="caution">
    <text evidence="6">The sequence shown here is derived from an EMBL/GenBank/DDBJ whole genome shotgun (WGS) entry which is preliminary data.</text>
</comment>
<feature type="domain" description="6-phosphogluconate dehydrogenase NADP-binding" evidence="3">
    <location>
        <begin position="11"/>
        <end position="160"/>
    </location>
</feature>
<dbReference type="PANTHER" id="PTHR43580:SF2">
    <property type="entry name" value="CYTOKINE-LIKE NUCLEAR FACTOR N-PAC"/>
    <property type="match status" value="1"/>
</dbReference>
<dbReference type="Pfam" id="PF03446">
    <property type="entry name" value="NAD_binding_2"/>
    <property type="match status" value="1"/>
</dbReference>
<dbReference type="InterPro" id="IPR006115">
    <property type="entry name" value="6PGDH_NADP-bd"/>
</dbReference>
<evidence type="ECO:0000313" key="6">
    <source>
        <dbReference type="EMBL" id="TNC52696.1"/>
    </source>
</evidence>
<dbReference type="InterPro" id="IPR048666">
    <property type="entry name" value="RedAm-like_C"/>
</dbReference>
<dbReference type="PANTHER" id="PTHR43580">
    <property type="entry name" value="OXIDOREDUCTASE GLYR1-RELATED"/>
    <property type="match status" value="1"/>
</dbReference>
<evidence type="ECO:0000313" key="5">
    <source>
        <dbReference type="EMBL" id="TNC52570.1"/>
    </source>
</evidence>
<dbReference type="PIRSF" id="PIRSF000103">
    <property type="entry name" value="HIBADH"/>
    <property type="match status" value="1"/>
</dbReference>
<feature type="domain" description="NADPH-dependent reductive aminase-like C-terminal" evidence="4">
    <location>
        <begin position="167"/>
        <end position="295"/>
    </location>
</feature>
<dbReference type="InterPro" id="IPR015815">
    <property type="entry name" value="HIBADH-related"/>
</dbReference>
<dbReference type="AlphaFoldDB" id="A0A5C4N1Z7"/>
<comment type="similarity">
    <text evidence="1">Belongs to the HIBADH-related family.</text>
</comment>
<dbReference type="RefSeq" id="WP_139104936.1">
    <property type="nucleotide sequence ID" value="NZ_VDFR01000001.1"/>
</dbReference>
<dbReference type="InterPro" id="IPR036291">
    <property type="entry name" value="NAD(P)-bd_dom_sf"/>
</dbReference>
<dbReference type="Pfam" id="PF21761">
    <property type="entry name" value="RedAm-like_C"/>
    <property type="match status" value="1"/>
</dbReference>
<dbReference type="OrthoDB" id="5176214at2"/>
<dbReference type="GO" id="GO:0050661">
    <property type="term" value="F:NADP binding"/>
    <property type="evidence" value="ECO:0007669"/>
    <property type="project" value="InterPro"/>
</dbReference>
<gene>
    <name evidence="6" type="ORF">FHE65_00210</name>
    <name evidence="5" type="ORF">FHE65_00255</name>
</gene>
<dbReference type="SUPFAM" id="SSF51735">
    <property type="entry name" value="NAD(P)-binding Rossmann-fold domains"/>
    <property type="match status" value="1"/>
</dbReference>
<evidence type="ECO:0000259" key="3">
    <source>
        <dbReference type="Pfam" id="PF03446"/>
    </source>
</evidence>